<dbReference type="PROSITE" id="PS00480">
    <property type="entry name" value="CITRATE_SYNTHASE"/>
    <property type="match status" value="1"/>
</dbReference>
<evidence type="ECO:0000313" key="4">
    <source>
        <dbReference type="EMBL" id="EAS01194.1"/>
    </source>
</evidence>
<dbReference type="InterPro" id="IPR019810">
    <property type="entry name" value="Citrate_synthase_AS"/>
</dbReference>
<dbReference type="RefSeq" id="XP_001021439.1">
    <property type="nucleotide sequence ID" value="XM_001021439.3"/>
</dbReference>
<dbReference type="PANTHER" id="PTHR11739">
    <property type="entry name" value="CITRATE SYNTHASE"/>
    <property type="match status" value="1"/>
</dbReference>
<accession>I7MG78</accession>
<dbReference type="CDD" id="cd06103">
    <property type="entry name" value="ScCS-like"/>
    <property type="match status" value="1"/>
</dbReference>
<proteinExistence type="inferred from homology"/>
<sequence>MRKQIINCKRLYHQNQYFFNPKADLKTVLREQIPIKIQGFNEMKKKYGDRVMGEITVNQALGGMRGIRALFYDQSTVDPIDGVMFRGYSIPELHELLPKLRKPSAEDFQSDQQPLPEGLFFLLLTGELPSYHQVELIRHEWDVRGKVSDELINFINRLDNKMHPMTMLSLAILYEQKTSKFAQLYNESKLNKSNYWEYTYEDSVDLIAKLPRIAATIYRKKFKDGKPIAHKDGLDWSAQLAHMMGFEGQETLNELLRAFLTIHADHEGGEVSTHASHLVGSALGDPYLCMTTAYTGLAGPLHGLANQEVLKWILNFVEVHGYDVTNRQIEDYVNTTVLSGRLVPGYGHAVLRRPDPRFLHLYDFGNKYLRDNEMIRLLHQMTDVIPRRLRTFKNISSPYPNVDCHSGALLYQLGIQEYQFYTVLFAISRSIGCLTNLVWCRAFGLPIERPESADLAYYNNLFQNKIPKQEKDDQ</sequence>
<reference evidence="5" key="1">
    <citation type="journal article" date="2006" name="PLoS Biol.">
        <title>Macronuclear genome sequence of the ciliate Tetrahymena thermophila, a model eukaryote.</title>
        <authorList>
            <person name="Eisen J.A."/>
            <person name="Coyne R.S."/>
            <person name="Wu M."/>
            <person name="Wu D."/>
            <person name="Thiagarajan M."/>
            <person name="Wortman J.R."/>
            <person name="Badger J.H."/>
            <person name="Ren Q."/>
            <person name="Amedeo P."/>
            <person name="Jones K.M."/>
            <person name="Tallon L.J."/>
            <person name="Delcher A.L."/>
            <person name="Salzberg S.L."/>
            <person name="Silva J.C."/>
            <person name="Haas B.J."/>
            <person name="Majoros W.H."/>
            <person name="Farzad M."/>
            <person name="Carlton J.M."/>
            <person name="Smith R.K. Jr."/>
            <person name="Garg J."/>
            <person name="Pearlman R.E."/>
            <person name="Karrer K.M."/>
            <person name="Sun L."/>
            <person name="Manning G."/>
            <person name="Elde N.C."/>
            <person name="Turkewitz A.P."/>
            <person name="Asai D.J."/>
            <person name="Wilkes D.E."/>
            <person name="Wang Y."/>
            <person name="Cai H."/>
            <person name="Collins K."/>
            <person name="Stewart B.A."/>
            <person name="Lee S.R."/>
            <person name="Wilamowska K."/>
            <person name="Weinberg Z."/>
            <person name="Ruzzo W.L."/>
            <person name="Wloga D."/>
            <person name="Gaertig J."/>
            <person name="Frankel J."/>
            <person name="Tsao C.-C."/>
            <person name="Gorovsky M.A."/>
            <person name="Keeling P.J."/>
            <person name="Waller R.F."/>
            <person name="Patron N.J."/>
            <person name="Cherry J.M."/>
            <person name="Stover N.A."/>
            <person name="Krieger C.J."/>
            <person name="del Toro C."/>
            <person name="Ryder H.F."/>
            <person name="Williamson S.C."/>
            <person name="Barbeau R.A."/>
            <person name="Hamilton E.P."/>
            <person name="Orias E."/>
        </authorList>
    </citation>
    <scope>NUCLEOTIDE SEQUENCE [LARGE SCALE GENOMIC DNA]</scope>
    <source>
        <strain evidence="5">SB210</strain>
    </source>
</reference>
<dbReference type="GO" id="GO:0005975">
    <property type="term" value="P:carbohydrate metabolic process"/>
    <property type="evidence" value="ECO:0007669"/>
    <property type="project" value="TreeGrafter"/>
</dbReference>
<keyword evidence="5" id="KW-1185">Reference proteome</keyword>
<dbReference type="EMBL" id="GG662605">
    <property type="protein sequence ID" value="EAS01194.1"/>
    <property type="molecule type" value="Genomic_DNA"/>
</dbReference>
<name>I7MG78_TETTS</name>
<keyword evidence="2 3" id="KW-0808">Transferase</keyword>
<dbReference type="InterPro" id="IPR002020">
    <property type="entry name" value="Citrate_synthase"/>
</dbReference>
<dbReference type="SUPFAM" id="SSF48256">
    <property type="entry name" value="Citrate synthase"/>
    <property type="match status" value="1"/>
</dbReference>
<comment type="similarity">
    <text evidence="1 3">Belongs to the citrate synthase family.</text>
</comment>
<dbReference type="Gene3D" id="1.10.230.10">
    <property type="entry name" value="Cytochrome P450-Terp, domain 2"/>
    <property type="match status" value="1"/>
</dbReference>
<dbReference type="InterPro" id="IPR016143">
    <property type="entry name" value="Citrate_synth-like_sm_a-sub"/>
</dbReference>
<dbReference type="HOGENOM" id="CLU_022049_2_1_1"/>
<dbReference type="InParanoid" id="I7MG78"/>
<dbReference type="GO" id="GO:0006099">
    <property type="term" value="P:tricarboxylic acid cycle"/>
    <property type="evidence" value="ECO:0007669"/>
    <property type="project" value="TreeGrafter"/>
</dbReference>
<dbReference type="InterPro" id="IPR036969">
    <property type="entry name" value="Citrate_synthase_sf"/>
</dbReference>
<dbReference type="Proteomes" id="UP000009168">
    <property type="component" value="Unassembled WGS sequence"/>
</dbReference>
<dbReference type="KEGG" id="tet:TTHERM_00318570"/>
<dbReference type="Pfam" id="PF00285">
    <property type="entry name" value="Citrate_synt"/>
    <property type="match status" value="1"/>
</dbReference>
<protein>
    <recommendedName>
        <fullName evidence="3">Citrate synthase</fullName>
    </recommendedName>
</protein>
<dbReference type="eggNOG" id="KOG2617">
    <property type="taxonomic scope" value="Eukaryota"/>
</dbReference>
<dbReference type="PRINTS" id="PR00143">
    <property type="entry name" value="CITRTSNTHASE"/>
</dbReference>
<dbReference type="GO" id="GO:0046912">
    <property type="term" value="F:acyltransferase activity, acyl groups converted into alkyl on transfer"/>
    <property type="evidence" value="ECO:0007669"/>
    <property type="project" value="InterPro"/>
</dbReference>
<organism evidence="4 5">
    <name type="scientific">Tetrahymena thermophila (strain SB210)</name>
    <dbReference type="NCBI Taxonomy" id="312017"/>
    <lineage>
        <taxon>Eukaryota</taxon>
        <taxon>Sar</taxon>
        <taxon>Alveolata</taxon>
        <taxon>Ciliophora</taxon>
        <taxon>Intramacronucleata</taxon>
        <taxon>Oligohymenophorea</taxon>
        <taxon>Hymenostomatida</taxon>
        <taxon>Tetrahymenina</taxon>
        <taxon>Tetrahymenidae</taxon>
        <taxon>Tetrahymena</taxon>
    </lineage>
</organism>
<dbReference type="OrthoDB" id="8017587at2759"/>
<evidence type="ECO:0000256" key="1">
    <source>
        <dbReference type="ARBA" id="ARBA00010566"/>
    </source>
</evidence>
<dbReference type="InterPro" id="IPR016142">
    <property type="entry name" value="Citrate_synth-like_lrg_a-sub"/>
</dbReference>
<dbReference type="STRING" id="312017.I7MG78"/>
<dbReference type="AlphaFoldDB" id="I7MG78"/>
<dbReference type="Gene3D" id="1.10.580.10">
    <property type="entry name" value="Citrate Synthase, domain 1"/>
    <property type="match status" value="1"/>
</dbReference>
<evidence type="ECO:0000313" key="5">
    <source>
        <dbReference type="Proteomes" id="UP000009168"/>
    </source>
</evidence>
<dbReference type="FunCoup" id="I7MG78">
    <property type="interactions" value="295"/>
</dbReference>
<evidence type="ECO:0000256" key="2">
    <source>
        <dbReference type="ARBA" id="ARBA00022679"/>
    </source>
</evidence>
<dbReference type="PANTHER" id="PTHR11739:SF8">
    <property type="entry name" value="CITRATE SYNTHASE, MITOCHONDRIAL"/>
    <property type="match status" value="1"/>
</dbReference>
<dbReference type="MoonProt" id="I7MG78"/>
<gene>
    <name evidence="4" type="ORF">TTHERM_00318570</name>
</gene>
<dbReference type="GeneID" id="7838320"/>
<evidence type="ECO:0000256" key="3">
    <source>
        <dbReference type="RuleBase" id="RU000441"/>
    </source>
</evidence>
<dbReference type="OMA" id="GSKEVCK"/>
<dbReference type="GO" id="GO:0005759">
    <property type="term" value="C:mitochondrial matrix"/>
    <property type="evidence" value="ECO:0007669"/>
    <property type="project" value="TreeGrafter"/>
</dbReference>
<dbReference type="NCBIfam" id="NF007128">
    <property type="entry name" value="PRK09569.1"/>
    <property type="match status" value="1"/>
</dbReference>